<dbReference type="AlphaFoldDB" id="A0A8C9ZUJ5"/>
<protein>
    <recommendedName>
        <fullName evidence="3">Transposase</fullName>
    </recommendedName>
</protein>
<dbReference type="Ensembl" id="ENSSLUT00000044976.1">
    <property type="protein sequence ID" value="ENSSLUP00000043597.1"/>
    <property type="gene ID" value="ENSSLUG00000019334.1"/>
</dbReference>
<evidence type="ECO:0000313" key="2">
    <source>
        <dbReference type="Proteomes" id="UP000694568"/>
    </source>
</evidence>
<reference evidence="1" key="1">
    <citation type="submission" date="2025-08" db="UniProtKB">
        <authorList>
            <consortium name="Ensembl"/>
        </authorList>
    </citation>
    <scope>IDENTIFICATION</scope>
</reference>
<evidence type="ECO:0008006" key="3">
    <source>
        <dbReference type="Google" id="ProtNLM"/>
    </source>
</evidence>
<proteinExistence type="predicted"/>
<sequence length="95" mass="10904">FCPHCKCENGTAYHHENIITTVKYGGGNIMIWACFAASGPGQLGIIEGKMNFQVYQTILQDNVRMSVRQLKLCRRWVMQQDNDPKHRSTSTTEWL</sequence>
<dbReference type="InterPro" id="IPR036397">
    <property type="entry name" value="RNaseH_sf"/>
</dbReference>
<dbReference type="Proteomes" id="UP000694568">
    <property type="component" value="Unplaced"/>
</dbReference>
<dbReference type="Gene3D" id="3.30.420.10">
    <property type="entry name" value="Ribonuclease H-like superfamily/Ribonuclease H"/>
    <property type="match status" value="1"/>
</dbReference>
<keyword evidence="2" id="KW-1185">Reference proteome</keyword>
<reference evidence="1" key="2">
    <citation type="submission" date="2025-09" db="UniProtKB">
        <authorList>
            <consortium name="Ensembl"/>
        </authorList>
    </citation>
    <scope>IDENTIFICATION</scope>
</reference>
<dbReference type="GO" id="GO:0003676">
    <property type="term" value="F:nucleic acid binding"/>
    <property type="evidence" value="ECO:0007669"/>
    <property type="project" value="InterPro"/>
</dbReference>
<dbReference type="GeneTree" id="ENSGT01140000282498"/>
<evidence type="ECO:0000313" key="1">
    <source>
        <dbReference type="Ensembl" id="ENSSLUP00000043597.1"/>
    </source>
</evidence>
<organism evidence="1 2">
    <name type="scientific">Sander lucioperca</name>
    <name type="common">Pike-perch</name>
    <name type="synonym">Perca lucioperca</name>
    <dbReference type="NCBI Taxonomy" id="283035"/>
    <lineage>
        <taxon>Eukaryota</taxon>
        <taxon>Metazoa</taxon>
        <taxon>Chordata</taxon>
        <taxon>Craniata</taxon>
        <taxon>Vertebrata</taxon>
        <taxon>Euteleostomi</taxon>
        <taxon>Actinopterygii</taxon>
        <taxon>Neopterygii</taxon>
        <taxon>Teleostei</taxon>
        <taxon>Neoteleostei</taxon>
        <taxon>Acanthomorphata</taxon>
        <taxon>Eupercaria</taxon>
        <taxon>Perciformes</taxon>
        <taxon>Percoidei</taxon>
        <taxon>Percidae</taxon>
        <taxon>Luciopercinae</taxon>
        <taxon>Sander</taxon>
    </lineage>
</organism>
<accession>A0A8C9ZUJ5</accession>
<name>A0A8C9ZUJ5_SANLU</name>